<proteinExistence type="inferred from homology"/>
<comment type="similarity">
    <text evidence="5">Belongs to the class-II pyridoxal-phosphate-dependent aminotransferase family. MalY/PatB cystathionine beta-lyase subfamily.</text>
</comment>
<comment type="cofactor">
    <cofactor evidence="1">
        <name>pyridoxal 5'-phosphate</name>
        <dbReference type="ChEBI" id="CHEBI:597326"/>
    </cofactor>
</comment>
<evidence type="ECO:0000313" key="7">
    <source>
        <dbReference type="EMBL" id="MFC3702077.1"/>
    </source>
</evidence>
<dbReference type="CDD" id="cd00609">
    <property type="entry name" value="AAT_like"/>
    <property type="match status" value="1"/>
</dbReference>
<dbReference type="PANTHER" id="PTHR43525">
    <property type="entry name" value="PROTEIN MALY"/>
    <property type="match status" value="1"/>
</dbReference>
<dbReference type="InterPro" id="IPR015421">
    <property type="entry name" value="PyrdxlP-dep_Trfase_major"/>
</dbReference>
<keyword evidence="3" id="KW-0663">Pyridoxal phosphate</keyword>
<sequence length="374" mass="42110">MFSKVNRENTHAIKWEKYKHQSLFPMWVADMDLASPEPIQNALVERMNHPVYGYAHPWASLNESVVNWCAKQYNWSIDPEWIVWMPGVVPSFNLACEVYGKKGRVIVQTPNYPPMLQAAKLQGCESVELPVTWQNAQWQWDWQTLETELSHPDCHLFLLCNPMNPHGAVLSAEDIHKLAQLCQQYEVVLCSDEIHCDLILDGTLHVPVSSIKAIKDQSVTLMAASKTFNVAGFGCSFAIIPNASMRRAWQARANGIMPDPNFAGMLAAEVAFTECHDWHKALLTHLKNNQKRVADVINNLEGLSFKPQAATFLAWIESTDLKTPLAPHFIKAGVMPSEGVFFGNPLNVRLNFGTDVESLDHGLAMISSYWQQKA</sequence>
<evidence type="ECO:0000256" key="1">
    <source>
        <dbReference type="ARBA" id="ARBA00001933"/>
    </source>
</evidence>
<dbReference type="EMBL" id="JBHRYN010000012">
    <property type="protein sequence ID" value="MFC3702077.1"/>
    <property type="molecule type" value="Genomic_DNA"/>
</dbReference>
<dbReference type="InterPro" id="IPR004839">
    <property type="entry name" value="Aminotransferase_I/II_large"/>
</dbReference>
<evidence type="ECO:0000313" key="8">
    <source>
        <dbReference type="Proteomes" id="UP001595710"/>
    </source>
</evidence>
<dbReference type="Pfam" id="PF00155">
    <property type="entry name" value="Aminotran_1_2"/>
    <property type="match status" value="1"/>
</dbReference>
<dbReference type="InterPro" id="IPR027619">
    <property type="entry name" value="C-S_lyase_PatB-like"/>
</dbReference>
<keyword evidence="4 7" id="KW-0456">Lyase</keyword>
<organism evidence="7 8">
    <name type="scientific">Reinekea marina</name>
    <dbReference type="NCBI Taxonomy" id="1310421"/>
    <lineage>
        <taxon>Bacteria</taxon>
        <taxon>Pseudomonadati</taxon>
        <taxon>Pseudomonadota</taxon>
        <taxon>Gammaproteobacteria</taxon>
        <taxon>Oceanospirillales</taxon>
        <taxon>Saccharospirillaceae</taxon>
        <taxon>Reinekea</taxon>
    </lineage>
</organism>
<evidence type="ECO:0000256" key="5">
    <source>
        <dbReference type="ARBA" id="ARBA00037974"/>
    </source>
</evidence>
<dbReference type="InterPro" id="IPR051798">
    <property type="entry name" value="Class-II_PLP-Dep_Aminotrans"/>
</dbReference>
<dbReference type="NCBIfam" id="TIGR04350">
    <property type="entry name" value="C_S_lyase_PatB"/>
    <property type="match status" value="1"/>
</dbReference>
<dbReference type="Proteomes" id="UP001595710">
    <property type="component" value="Unassembled WGS sequence"/>
</dbReference>
<evidence type="ECO:0000256" key="4">
    <source>
        <dbReference type="ARBA" id="ARBA00023239"/>
    </source>
</evidence>
<dbReference type="EC" id="4.4.1.13" evidence="2"/>
<dbReference type="InterPro" id="IPR015424">
    <property type="entry name" value="PyrdxlP-dep_Trfase"/>
</dbReference>
<dbReference type="InterPro" id="IPR015422">
    <property type="entry name" value="PyrdxlP-dep_Trfase_small"/>
</dbReference>
<dbReference type="RefSeq" id="WP_290281615.1">
    <property type="nucleotide sequence ID" value="NZ_JAUFQI010000001.1"/>
</dbReference>
<name>A0ABV7WSN1_9GAMM</name>
<feature type="domain" description="Aminotransferase class I/classII large" evidence="6">
    <location>
        <begin position="51"/>
        <end position="364"/>
    </location>
</feature>
<accession>A0ABV7WSN1</accession>
<protein>
    <recommendedName>
        <fullName evidence="2">cysteine-S-conjugate beta-lyase</fullName>
        <ecNumber evidence="2">4.4.1.13</ecNumber>
    </recommendedName>
</protein>
<keyword evidence="8" id="KW-1185">Reference proteome</keyword>
<dbReference type="SUPFAM" id="SSF53383">
    <property type="entry name" value="PLP-dependent transferases"/>
    <property type="match status" value="1"/>
</dbReference>
<gene>
    <name evidence="7" type="ORF">ACFOND_10525</name>
</gene>
<comment type="caution">
    <text evidence="7">The sequence shown here is derived from an EMBL/GenBank/DDBJ whole genome shotgun (WGS) entry which is preliminary data.</text>
</comment>
<dbReference type="Gene3D" id="3.40.640.10">
    <property type="entry name" value="Type I PLP-dependent aspartate aminotransferase-like (Major domain)"/>
    <property type="match status" value="1"/>
</dbReference>
<dbReference type="Gene3D" id="3.90.1150.10">
    <property type="entry name" value="Aspartate Aminotransferase, domain 1"/>
    <property type="match status" value="1"/>
</dbReference>
<dbReference type="GO" id="GO:0047804">
    <property type="term" value="F:cysteine-S-conjugate beta-lyase activity"/>
    <property type="evidence" value="ECO:0007669"/>
    <property type="project" value="UniProtKB-EC"/>
</dbReference>
<evidence type="ECO:0000256" key="3">
    <source>
        <dbReference type="ARBA" id="ARBA00022898"/>
    </source>
</evidence>
<evidence type="ECO:0000256" key="2">
    <source>
        <dbReference type="ARBA" id="ARBA00012224"/>
    </source>
</evidence>
<reference evidence="8" key="1">
    <citation type="journal article" date="2019" name="Int. J. Syst. Evol. Microbiol.">
        <title>The Global Catalogue of Microorganisms (GCM) 10K type strain sequencing project: providing services to taxonomists for standard genome sequencing and annotation.</title>
        <authorList>
            <consortium name="The Broad Institute Genomics Platform"/>
            <consortium name="The Broad Institute Genome Sequencing Center for Infectious Disease"/>
            <person name="Wu L."/>
            <person name="Ma J."/>
        </authorList>
    </citation>
    <scope>NUCLEOTIDE SEQUENCE [LARGE SCALE GENOMIC DNA]</scope>
    <source>
        <strain evidence="8">CECT 8288</strain>
    </source>
</reference>
<evidence type="ECO:0000259" key="6">
    <source>
        <dbReference type="Pfam" id="PF00155"/>
    </source>
</evidence>
<dbReference type="PANTHER" id="PTHR43525:SF1">
    <property type="entry name" value="PROTEIN MALY"/>
    <property type="match status" value="1"/>
</dbReference>